<dbReference type="InterPro" id="IPR002731">
    <property type="entry name" value="ATPase_BadF"/>
</dbReference>
<dbReference type="PANTHER" id="PTHR43190">
    <property type="entry name" value="N-ACETYL-D-GLUCOSAMINE KINASE"/>
    <property type="match status" value="1"/>
</dbReference>
<dbReference type="PANTHER" id="PTHR43190:SF3">
    <property type="entry name" value="N-ACETYL-D-GLUCOSAMINE KINASE"/>
    <property type="match status" value="1"/>
</dbReference>
<accession>A0A2R8BWK4</accession>
<protein>
    <submittedName>
        <fullName evidence="2">N-acetylmuramic acid/N-acetylglucosamine kinase</fullName>
        <ecNumber evidence="2">2.7.1.-</ecNumber>
    </submittedName>
</protein>
<keyword evidence="3" id="KW-1185">Reference proteome</keyword>
<dbReference type="SUPFAM" id="SSF53067">
    <property type="entry name" value="Actin-like ATPase domain"/>
    <property type="match status" value="2"/>
</dbReference>
<sequence>MEAHRNARTIMRQIDIIAIDGGGTGTRLRAVDADGAVLAEVASGPSSLTLGVEQAWRNIAKGLHSIATQSGASQIGARLVCGLAGGRSPERQARFRALGREVCDDIVIVTDGFASLLGAHEGRPGVVLAVGTGVAAYALSRKGHVSSASAWGFAIGDEGSGAWIGRRAVAAYSRHMDGRFAQTAQLFEALRSKVGDTFNSVQTWLSDANATKFATLAPVVIDCAAAGDDVAAGIMEEATRELEIAIEAIDDGGPLSLLGGLGPVFAPRLPARLAARVTPPKGNALDGLILMGRRGWRDEAVPVSEDELRHG</sequence>
<keyword evidence="2" id="KW-0418">Kinase</keyword>
<evidence type="ECO:0000313" key="2">
    <source>
        <dbReference type="EMBL" id="SPJ24525.1"/>
    </source>
</evidence>
<feature type="domain" description="ATPase BadF/BadG/BcrA/BcrD type" evidence="1">
    <location>
        <begin position="19"/>
        <end position="248"/>
    </location>
</feature>
<name>A0A2R8BWK4_9RHOB</name>
<dbReference type="AlphaFoldDB" id="A0A2R8BWK4"/>
<dbReference type="GO" id="GO:0016301">
    <property type="term" value="F:kinase activity"/>
    <property type="evidence" value="ECO:0007669"/>
    <property type="project" value="UniProtKB-KW"/>
</dbReference>
<evidence type="ECO:0000259" key="1">
    <source>
        <dbReference type="Pfam" id="PF01869"/>
    </source>
</evidence>
<dbReference type="EMBL" id="ONZF01000004">
    <property type="protein sequence ID" value="SPJ24525.1"/>
    <property type="molecule type" value="Genomic_DNA"/>
</dbReference>
<dbReference type="InterPro" id="IPR052519">
    <property type="entry name" value="Euk-type_GlcNAc_Kinase"/>
</dbReference>
<dbReference type="Gene3D" id="3.30.420.40">
    <property type="match status" value="2"/>
</dbReference>
<dbReference type="Pfam" id="PF01869">
    <property type="entry name" value="BcrAD_BadFG"/>
    <property type="match status" value="1"/>
</dbReference>
<dbReference type="CDD" id="cd24082">
    <property type="entry name" value="ASKHA_NBD_GspK-like"/>
    <property type="match status" value="1"/>
</dbReference>
<reference evidence="3" key="1">
    <citation type="submission" date="2018-03" db="EMBL/GenBank/DDBJ databases">
        <authorList>
            <person name="Rodrigo-Torres L."/>
            <person name="Arahal R. D."/>
            <person name="Lucena T."/>
        </authorList>
    </citation>
    <scope>NUCLEOTIDE SEQUENCE [LARGE SCALE GENOMIC DNA]</scope>
    <source>
        <strain evidence="3">CECT 8504</strain>
    </source>
</reference>
<keyword evidence="2" id="KW-0808">Transferase</keyword>
<organism evidence="2 3">
    <name type="scientific">Palleronia abyssalis</name>
    <dbReference type="NCBI Taxonomy" id="1501240"/>
    <lineage>
        <taxon>Bacteria</taxon>
        <taxon>Pseudomonadati</taxon>
        <taxon>Pseudomonadota</taxon>
        <taxon>Alphaproteobacteria</taxon>
        <taxon>Rhodobacterales</taxon>
        <taxon>Roseobacteraceae</taxon>
        <taxon>Palleronia</taxon>
    </lineage>
</organism>
<dbReference type="EC" id="2.7.1.-" evidence="2"/>
<proteinExistence type="predicted"/>
<dbReference type="InterPro" id="IPR043129">
    <property type="entry name" value="ATPase_NBD"/>
</dbReference>
<evidence type="ECO:0000313" key="3">
    <source>
        <dbReference type="Proteomes" id="UP000244912"/>
    </source>
</evidence>
<gene>
    <name evidence="2" type="primary">murK</name>
    <name evidence="2" type="ORF">PAA8504_02358</name>
</gene>
<dbReference type="Proteomes" id="UP000244912">
    <property type="component" value="Unassembled WGS sequence"/>
</dbReference>